<feature type="domain" description="Thiopeptide-type bacteriocin biosynthesis" evidence="2">
    <location>
        <begin position="765"/>
        <end position="1029"/>
    </location>
</feature>
<dbReference type="Pfam" id="PF04738">
    <property type="entry name" value="Lant_dehydr_N"/>
    <property type="match status" value="1"/>
</dbReference>
<comment type="caution">
    <text evidence="3">The sequence shown here is derived from an EMBL/GenBank/DDBJ whole genome shotgun (WGS) entry which is preliminary data.</text>
</comment>
<dbReference type="NCBIfam" id="TIGR03891">
    <property type="entry name" value="thiopep_ocin"/>
    <property type="match status" value="1"/>
</dbReference>
<evidence type="ECO:0000313" key="3">
    <source>
        <dbReference type="EMBL" id="PSL47992.1"/>
    </source>
</evidence>
<sequence>MTQSENFYIVRTPLLSISLPDQLKNVSNTTLAAAIKEIFQDAYLQEAIYIASPELYQELEKWQQGSLKNEKEINKLAAALFRYLLRMSSRCTPYGLFAGCATGAPGNHSAITLAGRQQHKKHCRLDMNYVAELAAAITAIPEIKEQLLYFPNNSLYKIGSRYRYAAYTIKNKIRNYYLTSVNSSNYLDKMLRTAEKGATLPAIRNSIVNEEDNISAEEAAAFTDELLQNQLLVSELEPTVTGEEFFSHLVQRLDTLQHTAAYQAPLHRIQELLRDQQAGIEKYTTTHSLVTSIVTDTSNKDLVQTDLFLSTTQNTLSSTIINDITSQTAQLWKLARANNNSDLQNFCNAFRQRYEEREIPLSLALDTESGIGYADHSNSNTDHTPLVDGIYPTPEAKADTITRNKIQAFQAAQLQQCLRQQHKEIVITDQQLEDLKDKDVPTLPYSTYLMGSLLGSSATAIDAGDYLFDMTGCSGPSAANLLGRFCHGDEALTDKVLACLKAEEANDPDKIYAEIIHLPEARTGNILMRPRLRDYEIVYLANSHTPDAYQIPLADLMIRVQNNKIVLRSKRLNKIIIPRLSTAHNFRNGLPVYKFLCDLQYQDYHAGIGWQWQLPTEEVFLPQVRYGKIILSKCTWILRKKDYPALSKEQTKPYREIFDEIRHQLQLPRYVVIMEGDNELLIDLENEAALHLLAATLLKKDQVTLQEFLSTEENCWITGPAGKHTNEFIIPLKNVPPETNKPSIGTVITSSHEMPARQFIPGSEWLYVKLYCGTRSAENILKEVLCPLTSELIAAGVIDKWFFLRYTDPEHHLRIRFHNDTNKEFWKEVLDKLYNAMQHFADKDMVYRIQTDTYEREIERYGANTMAFSETIFYYDSAAVINIVNLLDEEEGENYRWLLAIRGVDMLLNDFGYSLTEKTALLKMLQKGFFDEFGGGKPLLLQLNDKYREEMRKVSGILDPSQDEENGIEEAIALFTIRSQQIKTVLAEKGIINRDDLLSSYIHMFLNRILLSNQRKHELVIYHFLSRYYDSMTAILKKQAKEPVPAKNNR</sequence>
<dbReference type="InterPro" id="IPR006827">
    <property type="entry name" value="Lant_deHydtase_N"/>
</dbReference>
<name>A0A2P8HP44_CHINA</name>
<evidence type="ECO:0000259" key="1">
    <source>
        <dbReference type="Pfam" id="PF04738"/>
    </source>
</evidence>
<protein>
    <submittedName>
        <fullName evidence="3">Thiopeptide-type bacteriocin biosynthesis protein</fullName>
    </submittedName>
</protein>
<dbReference type="Pfam" id="PF14028">
    <property type="entry name" value="Lant_dehydr_C"/>
    <property type="match status" value="1"/>
</dbReference>
<evidence type="ECO:0000259" key="2">
    <source>
        <dbReference type="Pfam" id="PF14028"/>
    </source>
</evidence>
<proteinExistence type="predicted"/>
<dbReference type="RefSeq" id="WP_106528409.1">
    <property type="nucleotide sequence ID" value="NZ_PYAW01000002.1"/>
</dbReference>
<dbReference type="EMBL" id="PYAW01000002">
    <property type="protein sequence ID" value="PSL47992.1"/>
    <property type="molecule type" value="Genomic_DNA"/>
</dbReference>
<organism evidence="3 4">
    <name type="scientific">Chitinophaga niastensis</name>
    <dbReference type="NCBI Taxonomy" id="536980"/>
    <lineage>
        <taxon>Bacteria</taxon>
        <taxon>Pseudomonadati</taxon>
        <taxon>Bacteroidota</taxon>
        <taxon>Chitinophagia</taxon>
        <taxon>Chitinophagales</taxon>
        <taxon>Chitinophagaceae</taxon>
        <taxon>Chitinophaga</taxon>
    </lineage>
</organism>
<dbReference type="InterPro" id="IPR023809">
    <property type="entry name" value="Thiopep_bacteriocin_synth_dom"/>
</dbReference>
<accession>A0A2P8HP44</accession>
<gene>
    <name evidence="3" type="ORF">CLV51_102852</name>
</gene>
<reference evidence="3 4" key="1">
    <citation type="submission" date="2018-03" db="EMBL/GenBank/DDBJ databases">
        <title>Genomic Encyclopedia of Archaeal and Bacterial Type Strains, Phase II (KMG-II): from individual species to whole genera.</title>
        <authorList>
            <person name="Goeker M."/>
        </authorList>
    </citation>
    <scope>NUCLEOTIDE SEQUENCE [LARGE SCALE GENOMIC DNA]</scope>
    <source>
        <strain evidence="3 4">DSM 24859</strain>
    </source>
</reference>
<dbReference type="OrthoDB" id="1273722at2"/>
<feature type="domain" description="Lantibiotic dehydratase N-terminal" evidence="1">
    <location>
        <begin position="40"/>
        <end position="693"/>
    </location>
</feature>
<evidence type="ECO:0000313" key="4">
    <source>
        <dbReference type="Proteomes" id="UP000240971"/>
    </source>
</evidence>
<dbReference type="AlphaFoldDB" id="A0A2P8HP44"/>
<keyword evidence="4" id="KW-1185">Reference proteome</keyword>
<dbReference type="Proteomes" id="UP000240971">
    <property type="component" value="Unassembled WGS sequence"/>
</dbReference>